<reference evidence="3 4" key="1">
    <citation type="journal article" date="2016" name="Mol. Biol. Evol.">
        <title>Comparative Genomics of Early-Diverging Mushroom-Forming Fungi Provides Insights into the Origins of Lignocellulose Decay Capabilities.</title>
        <authorList>
            <person name="Nagy L.G."/>
            <person name="Riley R."/>
            <person name="Tritt A."/>
            <person name="Adam C."/>
            <person name="Daum C."/>
            <person name="Floudas D."/>
            <person name="Sun H."/>
            <person name="Yadav J.S."/>
            <person name="Pangilinan J."/>
            <person name="Larsson K.H."/>
            <person name="Matsuura K."/>
            <person name="Barry K."/>
            <person name="Labutti K."/>
            <person name="Kuo R."/>
            <person name="Ohm R.A."/>
            <person name="Bhattacharya S.S."/>
            <person name="Shirouzu T."/>
            <person name="Yoshinaga Y."/>
            <person name="Martin F.M."/>
            <person name="Grigoriev I.V."/>
            <person name="Hibbett D.S."/>
        </authorList>
    </citation>
    <scope>NUCLEOTIDE SEQUENCE [LARGE SCALE GENOMIC DNA]</scope>
    <source>
        <strain evidence="3 4">CBS 109695</strain>
    </source>
</reference>
<feature type="domain" description="DUF6533" evidence="2">
    <location>
        <begin position="18"/>
        <end position="61"/>
    </location>
</feature>
<accession>A0A166PPF3</accession>
<dbReference type="OrthoDB" id="3038990at2759"/>
<sequence>MLDIHSAYLEKEAQITAYASVACLTAFIYDCILSIGEEVNIYQRRRLSKPVITYSLARSLTSLLFFFRVRAVFSRSPKAKFAFLVLWVLTTLAPIPLLWSLYPLGCPDVGHRGNICNQKTWSAVFFFLVVMMHDTLVFVYVSYELGNSSMTGRCDLRTLVTGNGLHNVSKLLLRTGQLYYGATVIILIIATIALLRSIPFYIIFVSMHQVVSCVLACRVFRMVLLCDRELGPKNREMRAAEVEAMVAAAIAGAEVTNAV</sequence>
<protein>
    <recommendedName>
        <fullName evidence="2">DUF6533 domain-containing protein</fullName>
    </recommendedName>
</protein>
<dbReference type="InterPro" id="IPR045340">
    <property type="entry name" value="DUF6533"/>
</dbReference>
<evidence type="ECO:0000313" key="4">
    <source>
        <dbReference type="Proteomes" id="UP000076532"/>
    </source>
</evidence>
<dbReference type="Pfam" id="PF20151">
    <property type="entry name" value="DUF6533"/>
    <property type="match status" value="1"/>
</dbReference>
<keyword evidence="1" id="KW-0472">Membrane</keyword>
<keyword evidence="1" id="KW-0812">Transmembrane</keyword>
<feature type="transmembrane region" description="Helical" evidence="1">
    <location>
        <begin position="15"/>
        <end position="36"/>
    </location>
</feature>
<dbReference type="Proteomes" id="UP000076532">
    <property type="component" value="Unassembled WGS sequence"/>
</dbReference>
<name>A0A166PPF3_9AGAM</name>
<keyword evidence="4" id="KW-1185">Reference proteome</keyword>
<evidence type="ECO:0000256" key="1">
    <source>
        <dbReference type="SAM" id="Phobius"/>
    </source>
</evidence>
<feature type="transmembrane region" description="Helical" evidence="1">
    <location>
        <begin position="178"/>
        <end position="195"/>
    </location>
</feature>
<dbReference type="AlphaFoldDB" id="A0A166PPF3"/>
<gene>
    <name evidence="3" type="ORF">FIBSPDRAFT_928737</name>
</gene>
<feature type="transmembrane region" description="Helical" evidence="1">
    <location>
        <begin position="122"/>
        <end position="143"/>
    </location>
</feature>
<feature type="transmembrane region" description="Helical" evidence="1">
    <location>
        <begin position="51"/>
        <end position="69"/>
    </location>
</feature>
<organism evidence="3 4">
    <name type="scientific">Athelia psychrophila</name>
    <dbReference type="NCBI Taxonomy" id="1759441"/>
    <lineage>
        <taxon>Eukaryota</taxon>
        <taxon>Fungi</taxon>
        <taxon>Dikarya</taxon>
        <taxon>Basidiomycota</taxon>
        <taxon>Agaricomycotina</taxon>
        <taxon>Agaricomycetes</taxon>
        <taxon>Agaricomycetidae</taxon>
        <taxon>Atheliales</taxon>
        <taxon>Atheliaceae</taxon>
        <taxon>Athelia</taxon>
    </lineage>
</organism>
<dbReference type="EMBL" id="KV417515">
    <property type="protein sequence ID" value="KZP26303.1"/>
    <property type="molecule type" value="Genomic_DNA"/>
</dbReference>
<evidence type="ECO:0000313" key="3">
    <source>
        <dbReference type="EMBL" id="KZP26303.1"/>
    </source>
</evidence>
<proteinExistence type="predicted"/>
<keyword evidence="1" id="KW-1133">Transmembrane helix</keyword>
<feature type="transmembrane region" description="Helical" evidence="1">
    <location>
        <begin position="81"/>
        <end position="102"/>
    </location>
</feature>
<evidence type="ECO:0000259" key="2">
    <source>
        <dbReference type="Pfam" id="PF20151"/>
    </source>
</evidence>